<feature type="transmembrane region" description="Helical" evidence="6">
    <location>
        <begin position="114"/>
        <end position="131"/>
    </location>
</feature>
<feature type="transmembrane region" description="Helical" evidence="6">
    <location>
        <begin position="152"/>
        <end position="172"/>
    </location>
</feature>
<comment type="subcellular location">
    <subcellularLocation>
        <location evidence="1">Membrane</location>
        <topology evidence="1">Multi-pass membrane protein</topology>
    </subcellularLocation>
</comment>
<feature type="compositionally biased region" description="Basic and acidic residues" evidence="5">
    <location>
        <begin position="316"/>
        <end position="334"/>
    </location>
</feature>
<keyword evidence="2 6" id="KW-0812">Transmembrane</keyword>
<evidence type="ECO:0000256" key="6">
    <source>
        <dbReference type="SAM" id="Phobius"/>
    </source>
</evidence>
<evidence type="ECO:0000259" key="7">
    <source>
        <dbReference type="Pfam" id="PF11970"/>
    </source>
</evidence>
<dbReference type="Pfam" id="PF11970">
    <property type="entry name" value="GPR_Gpa2_C"/>
    <property type="match status" value="1"/>
</dbReference>
<feature type="region of interest" description="Disordered" evidence="5">
    <location>
        <begin position="309"/>
        <end position="334"/>
    </location>
</feature>
<dbReference type="GO" id="GO:0004930">
    <property type="term" value="F:G protein-coupled receptor activity"/>
    <property type="evidence" value="ECO:0007669"/>
    <property type="project" value="TreeGrafter"/>
</dbReference>
<feature type="compositionally biased region" description="Basic residues" evidence="5">
    <location>
        <begin position="251"/>
        <end position="263"/>
    </location>
</feature>
<evidence type="ECO:0000313" key="8">
    <source>
        <dbReference type="EMBL" id="TKA42358.1"/>
    </source>
</evidence>
<dbReference type="EMBL" id="NAJP01000023">
    <property type="protein sequence ID" value="TKA42358.1"/>
    <property type="molecule type" value="Genomic_DNA"/>
</dbReference>
<feature type="transmembrane region" description="Helical" evidence="6">
    <location>
        <begin position="178"/>
        <end position="201"/>
    </location>
</feature>
<evidence type="ECO:0000256" key="1">
    <source>
        <dbReference type="ARBA" id="ARBA00004141"/>
    </source>
</evidence>
<comment type="caution">
    <text evidence="8">The sequence shown here is derived from an EMBL/GenBank/DDBJ whole genome shotgun (WGS) entry which is preliminary data.</text>
</comment>
<proteinExistence type="predicted"/>
<dbReference type="PANTHER" id="PTHR23112">
    <property type="entry name" value="G PROTEIN-COUPLED RECEPTOR 157-RELATED"/>
    <property type="match status" value="1"/>
</dbReference>
<name>A0A4U0V1A7_9PEZI</name>
<dbReference type="AlphaFoldDB" id="A0A4U0V1A7"/>
<dbReference type="GO" id="GO:0005886">
    <property type="term" value="C:plasma membrane"/>
    <property type="evidence" value="ECO:0007669"/>
    <property type="project" value="TreeGrafter"/>
</dbReference>
<gene>
    <name evidence="8" type="ORF">B0A54_06807</name>
</gene>
<dbReference type="STRING" id="329885.A0A4U0V1A7"/>
<accession>A0A4U0V1A7</accession>
<dbReference type="PANTHER" id="PTHR23112:SF37">
    <property type="entry name" value="G PROTEIN-COUPLED RECEPTOR GPR1"/>
    <property type="match status" value="1"/>
</dbReference>
<feature type="transmembrane region" description="Helical" evidence="6">
    <location>
        <begin position="62"/>
        <end position="82"/>
    </location>
</feature>
<dbReference type="Proteomes" id="UP000310066">
    <property type="component" value="Unassembled WGS sequence"/>
</dbReference>
<feature type="domain" description="G protein-coupled receptor GPR1/2/3 C-terminal" evidence="7">
    <location>
        <begin position="146"/>
        <end position="212"/>
    </location>
</feature>
<dbReference type="GO" id="GO:0007189">
    <property type="term" value="P:adenylate cyclase-activating G protein-coupled receptor signaling pathway"/>
    <property type="evidence" value="ECO:0007669"/>
    <property type="project" value="TreeGrafter"/>
</dbReference>
<evidence type="ECO:0000313" key="9">
    <source>
        <dbReference type="Proteomes" id="UP000310066"/>
    </source>
</evidence>
<evidence type="ECO:0000256" key="3">
    <source>
        <dbReference type="ARBA" id="ARBA00022989"/>
    </source>
</evidence>
<feature type="transmembrane region" description="Helical" evidence="6">
    <location>
        <begin position="20"/>
        <end position="41"/>
    </location>
</feature>
<organism evidence="8 9">
    <name type="scientific">Friedmanniomyces endolithicus</name>
    <dbReference type="NCBI Taxonomy" id="329885"/>
    <lineage>
        <taxon>Eukaryota</taxon>
        <taxon>Fungi</taxon>
        <taxon>Dikarya</taxon>
        <taxon>Ascomycota</taxon>
        <taxon>Pezizomycotina</taxon>
        <taxon>Dothideomycetes</taxon>
        <taxon>Dothideomycetidae</taxon>
        <taxon>Mycosphaerellales</taxon>
        <taxon>Teratosphaeriaceae</taxon>
        <taxon>Friedmanniomyces</taxon>
    </lineage>
</organism>
<dbReference type="OrthoDB" id="100006at2759"/>
<feature type="region of interest" description="Disordered" evidence="5">
    <location>
        <begin position="249"/>
        <end position="281"/>
    </location>
</feature>
<sequence>MADSLVNEPTTLAPLPPNLYRGLVAVAVFGFLSFFTSLALLCRLGYRLVTWKRKSQARVNQFTILLFNLVFADVQQSVAFLLNTEWLRRNVLDAASPTCWAQGCPITLTPLTTLALPNSTVIIYALTWLILRRRVAESFYTTSDTQLRARSAARLIIAYPIVYVLCTLPLVIVRLRSMAGGAVTFLELCVAGALITSNGWLDVLLYTVTRRALLFGSDDVLDERSRVLDTFRLRPDGAFGVTTTIEAGGHLGRRPSSRHRRKGSQLGGLVGGGGGGGGGLHSATGSTEELVGMGLGGVKMQTVVQTVTESVEMETEGGKGRTSFDTRSQKSRDK</sequence>
<reference evidence="8 9" key="1">
    <citation type="submission" date="2017-03" db="EMBL/GenBank/DDBJ databases">
        <title>Genomes of endolithic fungi from Antarctica.</title>
        <authorList>
            <person name="Coleine C."/>
            <person name="Masonjones S."/>
            <person name="Stajich J.E."/>
        </authorList>
    </citation>
    <scope>NUCLEOTIDE SEQUENCE [LARGE SCALE GENOMIC DNA]</scope>
    <source>
        <strain evidence="8 9">CCFEE 5311</strain>
    </source>
</reference>
<keyword evidence="3 6" id="KW-1133">Transmembrane helix</keyword>
<protein>
    <recommendedName>
        <fullName evidence="7">G protein-coupled receptor GPR1/2/3 C-terminal domain-containing protein</fullName>
    </recommendedName>
</protein>
<feature type="compositionally biased region" description="Gly residues" evidence="5">
    <location>
        <begin position="265"/>
        <end position="280"/>
    </location>
</feature>
<evidence type="ECO:0000256" key="4">
    <source>
        <dbReference type="ARBA" id="ARBA00023136"/>
    </source>
</evidence>
<keyword evidence="4 6" id="KW-0472">Membrane</keyword>
<evidence type="ECO:0000256" key="2">
    <source>
        <dbReference type="ARBA" id="ARBA00022692"/>
    </source>
</evidence>
<dbReference type="InterPro" id="IPR022596">
    <property type="entry name" value="GPR1/2/3_C"/>
</dbReference>
<evidence type="ECO:0000256" key="5">
    <source>
        <dbReference type="SAM" id="MobiDB-lite"/>
    </source>
</evidence>